<sequence>MLLCNMESDPSSHQDVRLLSRLFPVVGHDRTGENPDLSLNQSEKEKQDYVFCLEQSLLVYNPEYILLMEDDAGSLSPTLEVEPYLYLSRDLLYFKLYRLEGLQHYFNPEPTRILEWLGLGMFLGPVLSCAYCQAAGRAGPIWCLVVFFALYSTALLELVGQHCRLELCHLHPPLYNVGFAKDTVLYLLLWGKGENTFVVEPKLVQHMGMYSSLRLNSDPKLL</sequence>
<dbReference type="EMBL" id="QUSF01000047">
    <property type="protein sequence ID" value="RLV98003.1"/>
    <property type="molecule type" value="Genomic_DNA"/>
</dbReference>
<organism evidence="1 2">
    <name type="scientific">Chloebia gouldiae</name>
    <name type="common">Gouldian finch</name>
    <name type="synonym">Erythrura gouldiae</name>
    <dbReference type="NCBI Taxonomy" id="44316"/>
    <lineage>
        <taxon>Eukaryota</taxon>
        <taxon>Metazoa</taxon>
        <taxon>Chordata</taxon>
        <taxon>Craniata</taxon>
        <taxon>Vertebrata</taxon>
        <taxon>Euteleostomi</taxon>
        <taxon>Archelosauria</taxon>
        <taxon>Archosauria</taxon>
        <taxon>Dinosauria</taxon>
        <taxon>Saurischia</taxon>
        <taxon>Theropoda</taxon>
        <taxon>Coelurosauria</taxon>
        <taxon>Aves</taxon>
        <taxon>Neognathae</taxon>
        <taxon>Neoaves</taxon>
        <taxon>Telluraves</taxon>
        <taxon>Australaves</taxon>
        <taxon>Passeriformes</taxon>
        <taxon>Passeroidea</taxon>
        <taxon>Passeridae</taxon>
        <taxon>Chloebia</taxon>
    </lineage>
</organism>
<dbReference type="PANTHER" id="PTHR31410">
    <property type="entry name" value="TRANSMEMBRANE PROTEIN 246"/>
    <property type="match status" value="1"/>
</dbReference>
<keyword evidence="2" id="KW-1185">Reference proteome</keyword>
<dbReference type="InterPro" id="IPR029675">
    <property type="entry name" value="PGAP4"/>
</dbReference>
<protein>
    <submittedName>
        <fullName evidence="1">Uncharacterized protein</fullName>
    </submittedName>
</protein>
<dbReference type="GO" id="GO:0016757">
    <property type="term" value="F:glycosyltransferase activity"/>
    <property type="evidence" value="ECO:0007669"/>
    <property type="project" value="InterPro"/>
</dbReference>
<comment type="caution">
    <text evidence="1">The sequence shown here is derived from an EMBL/GenBank/DDBJ whole genome shotgun (WGS) entry which is preliminary data.</text>
</comment>
<dbReference type="GO" id="GO:0000139">
    <property type="term" value="C:Golgi membrane"/>
    <property type="evidence" value="ECO:0007669"/>
    <property type="project" value="InterPro"/>
</dbReference>
<reference evidence="1 2" key="1">
    <citation type="journal article" date="2018" name="Proc. R. Soc. B">
        <title>A non-coding region near Follistatin controls head colour polymorphism in the Gouldian finch.</title>
        <authorList>
            <person name="Toomey M.B."/>
            <person name="Marques C.I."/>
            <person name="Andrade P."/>
            <person name="Araujo P.M."/>
            <person name="Sabatino S."/>
            <person name="Gazda M.A."/>
            <person name="Afonso S."/>
            <person name="Lopes R.J."/>
            <person name="Corbo J.C."/>
            <person name="Carneiro M."/>
        </authorList>
    </citation>
    <scope>NUCLEOTIDE SEQUENCE [LARGE SCALE GENOMIC DNA]</scope>
    <source>
        <strain evidence="1">Red01</strain>
        <tissue evidence="1">Muscle</tissue>
    </source>
</reference>
<dbReference type="OrthoDB" id="2016523at2759"/>
<dbReference type="Proteomes" id="UP000276834">
    <property type="component" value="Unassembled WGS sequence"/>
</dbReference>
<name>A0A3L8S736_CHLGU</name>
<dbReference type="PANTHER" id="PTHR31410:SF1">
    <property type="entry name" value="POST-GPI ATTACHMENT TO PROTEINS FACTOR 4"/>
    <property type="match status" value="1"/>
</dbReference>
<evidence type="ECO:0000313" key="1">
    <source>
        <dbReference type="EMBL" id="RLV98003.1"/>
    </source>
</evidence>
<accession>A0A3L8S736</accession>
<gene>
    <name evidence="1" type="ORF">DV515_00011215</name>
</gene>
<evidence type="ECO:0000313" key="2">
    <source>
        <dbReference type="Proteomes" id="UP000276834"/>
    </source>
</evidence>
<proteinExistence type="predicted"/>
<dbReference type="AlphaFoldDB" id="A0A3L8S736"/>
<dbReference type="GO" id="GO:0006506">
    <property type="term" value="P:GPI anchor biosynthetic process"/>
    <property type="evidence" value="ECO:0007669"/>
    <property type="project" value="InterPro"/>
</dbReference>